<proteinExistence type="predicted"/>
<dbReference type="AlphaFoldDB" id="A0A2U1KYT4"/>
<dbReference type="Proteomes" id="UP000245207">
    <property type="component" value="Unassembled WGS sequence"/>
</dbReference>
<protein>
    <submittedName>
        <fullName evidence="1">Uncharacterized protein</fullName>
    </submittedName>
</protein>
<sequence length="99" mass="11040">MQVIGIGVLSQSLLFAIVEVDDKVDASACNGYETSERNRVIALYFEGLKSVCEENGSLSHYKSNPESLYTPPEGPNSYYLVIKDKESETYCGRFPTFDD</sequence>
<dbReference type="OrthoDB" id="647907at2759"/>
<name>A0A2U1KYT4_ARTAN</name>
<comment type="caution">
    <text evidence="1">The sequence shown here is derived from an EMBL/GenBank/DDBJ whole genome shotgun (WGS) entry which is preliminary data.</text>
</comment>
<evidence type="ECO:0000313" key="1">
    <source>
        <dbReference type="EMBL" id="PWA41926.1"/>
    </source>
</evidence>
<evidence type="ECO:0000313" key="2">
    <source>
        <dbReference type="Proteomes" id="UP000245207"/>
    </source>
</evidence>
<keyword evidence="2" id="KW-1185">Reference proteome</keyword>
<gene>
    <name evidence="1" type="ORF">CTI12_AA546660</name>
</gene>
<reference evidence="1 2" key="1">
    <citation type="journal article" date="2018" name="Mol. Plant">
        <title>The genome of Artemisia annua provides insight into the evolution of Asteraceae family and artemisinin biosynthesis.</title>
        <authorList>
            <person name="Shen Q."/>
            <person name="Zhang L."/>
            <person name="Liao Z."/>
            <person name="Wang S."/>
            <person name="Yan T."/>
            <person name="Shi P."/>
            <person name="Liu M."/>
            <person name="Fu X."/>
            <person name="Pan Q."/>
            <person name="Wang Y."/>
            <person name="Lv Z."/>
            <person name="Lu X."/>
            <person name="Zhang F."/>
            <person name="Jiang W."/>
            <person name="Ma Y."/>
            <person name="Chen M."/>
            <person name="Hao X."/>
            <person name="Li L."/>
            <person name="Tang Y."/>
            <person name="Lv G."/>
            <person name="Zhou Y."/>
            <person name="Sun X."/>
            <person name="Brodelius P.E."/>
            <person name="Rose J.K.C."/>
            <person name="Tang K."/>
        </authorList>
    </citation>
    <scope>NUCLEOTIDE SEQUENCE [LARGE SCALE GENOMIC DNA]</scope>
    <source>
        <strain evidence="2">cv. Huhao1</strain>
        <tissue evidence="1">Leaf</tissue>
    </source>
</reference>
<organism evidence="1 2">
    <name type="scientific">Artemisia annua</name>
    <name type="common">Sweet wormwood</name>
    <dbReference type="NCBI Taxonomy" id="35608"/>
    <lineage>
        <taxon>Eukaryota</taxon>
        <taxon>Viridiplantae</taxon>
        <taxon>Streptophyta</taxon>
        <taxon>Embryophyta</taxon>
        <taxon>Tracheophyta</taxon>
        <taxon>Spermatophyta</taxon>
        <taxon>Magnoliopsida</taxon>
        <taxon>eudicotyledons</taxon>
        <taxon>Gunneridae</taxon>
        <taxon>Pentapetalae</taxon>
        <taxon>asterids</taxon>
        <taxon>campanulids</taxon>
        <taxon>Asterales</taxon>
        <taxon>Asteraceae</taxon>
        <taxon>Asteroideae</taxon>
        <taxon>Anthemideae</taxon>
        <taxon>Artemisiinae</taxon>
        <taxon>Artemisia</taxon>
    </lineage>
</organism>
<accession>A0A2U1KYT4</accession>
<dbReference type="EMBL" id="PKPP01012744">
    <property type="protein sequence ID" value="PWA41926.1"/>
    <property type="molecule type" value="Genomic_DNA"/>
</dbReference>